<gene>
    <name evidence="1" type="ORF">Tci_884952</name>
</gene>
<proteinExistence type="predicted"/>
<feature type="non-terminal residue" evidence="1">
    <location>
        <position position="1"/>
    </location>
</feature>
<dbReference type="InterPro" id="IPR041408">
    <property type="entry name" value="Hcp_Tssd"/>
</dbReference>
<dbReference type="AlphaFoldDB" id="A0A699TSV9"/>
<protein>
    <submittedName>
        <fullName evidence="1">Uncharacterized protein</fullName>
    </submittedName>
</protein>
<evidence type="ECO:0000313" key="1">
    <source>
        <dbReference type="EMBL" id="GFD12983.1"/>
    </source>
</evidence>
<organism evidence="1">
    <name type="scientific">Tanacetum cinerariifolium</name>
    <name type="common">Dalmatian daisy</name>
    <name type="synonym">Chrysanthemum cinerariifolium</name>
    <dbReference type="NCBI Taxonomy" id="118510"/>
    <lineage>
        <taxon>Eukaryota</taxon>
        <taxon>Viridiplantae</taxon>
        <taxon>Streptophyta</taxon>
        <taxon>Embryophyta</taxon>
        <taxon>Tracheophyta</taxon>
        <taxon>Spermatophyta</taxon>
        <taxon>Magnoliopsida</taxon>
        <taxon>eudicotyledons</taxon>
        <taxon>Gunneridae</taxon>
        <taxon>Pentapetalae</taxon>
        <taxon>asterids</taxon>
        <taxon>campanulids</taxon>
        <taxon>Asterales</taxon>
        <taxon>Asteraceae</taxon>
        <taxon>Asteroideae</taxon>
        <taxon>Anthemideae</taxon>
        <taxon>Anthemidinae</taxon>
        <taxon>Tanacetum</taxon>
    </lineage>
</organism>
<accession>A0A699TSV9</accession>
<name>A0A699TSV9_TANCI</name>
<sequence length="120" mass="13126">ATSERGRVVAKVRSGLLTLHLDVPDTDQLLDWANDPQKKLSGTIVFHQTDQPIASETLRFEDGLCVAYDEEFQSGAAPEGAYRCTLHISAASLAMGAVSKDNNWVETRDVTLTPDAKYCD</sequence>
<reference evidence="1" key="1">
    <citation type="journal article" date="2019" name="Sci. Rep.">
        <title>Draft genome of Tanacetum cinerariifolium, the natural source of mosquito coil.</title>
        <authorList>
            <person name="Yamashiro T."/>
            <person name="Shiraishi A."/>
            <person name="Satake H."/>
            <person name="Nakayama K."/>
        </authorList>
    </citation>
    <scope>NUCLEOTIDE SEQUENCE</scope>
</reference>
<comment type="caution">
    <text evidence="1">The sequence shown here is derived from an EMBL/GenBank/DDBJ whole genome shotgun (WGS) entry which is preliminary data.</text>
</comment>
<dbReference type="Pfam" id="PF17642">
    <property type="entry name" value="TssD"/>
    <property type="match status" value="1"/>
</dbReference>
<dbReference type="EMBL" id="BKCJ011269365">
    <property type="protein sequence ID" value="GFD12983.1"/>
    <property type="molecule type" value="Genomic_DNA"/>
</dbReference>